<dbReference type="InterPro" id="IPR036397">
    <property type="entry name" value="RNaseH_sf"/>
</dbReference>
<dbReference type="Pfam" id="PF03184">
    <property type="entry name" value="DDE_1"/>
    <property type="match status" value="1"/>
</dbReference>
<evidence type="ECO:0000313" key="3">
    <source>
        <dbReference type="EMBL" id="KIL62014.1"/>
    </source>
</evidence>
<keyword evidence="4" id="KW-1185">Reference proteome</keyword>
<dbReference type="OrthoDB" id="2917041at2759"/>
<dbReference type="InterPro" id="IPR050863">
    <property type="entry name" value="CenT-Element_Derived"/>
</dbReference>
<evidence type="ECO:0000259" key="2">
    <source>
        <dbReference type="Pfam" id="PF03184"/>
    </source>
</evidence>
<proteinExistence type="predicted"/>
<dbReference type="AlphaFoldDB" id="A0A0C2T650"/>
<dbReference type="EMBL" id="KN818276">
    <property type="protein sequence ID" value="KIL62014.1"/>
    <property type="molecule type" value="Genomic_DNA"/>
</dbReference>
<name>A0A0C2T650_AMAMK</name>
<sequence length="341" mass="37915">MDESGFPPGHQGKERVVGRRGTKTQHKQGGADRENVTALITICADGTALPPMIIFKGQNFMAKWGNNNVAKAAISHSPNGWTDGEHAREWFEKVFDHHTKEKAGTEPRVLVLDGHSSHYTLEVIQYARANNIILLAYPPHCTHALQGLDVACFAKMKKAWKEEINHFEDKNRRQVTKGDFTEVFGNAYLRAFDTETIEAAFSSTGIYPFNPNVITQRQMMPSVPHSIKGSFPLPQPSPVRAIIAANRLHPPTAFDIDEETHTLTGCPETPSRRHLVDPNVDPELYTPSKRMRMMHSAMASTSSGSLLVSKAKLTSEHARHIISPPVLEALPVLPQPNWDVL</sequence>
<dbReference type="GO" id="GO:0005634">
    <property type="term" value="C:nucleus"/>
    <property type="evidence" value="ECO:0007669"/>
    <property type="project" value="TreeGrafter"/>
</dbReference>
<organism evidence="3 4">
    <name type="scientific">Amanita muscaria (strain Koide BX008)</name>
    <dbReference type="NCBI Taxonomy" id="946122"/>
    <lineage>
        <taxon>Eukaryota</taxon>
        <taxon>Fungi</taxon>
        <taxon>Dikarya</taxon>
        <taxon>Basidiomycota</taxon>
        <taxon>Agaricomycotina</taxon>
        <taxon>Agaricomycetes</taxon>
        <taxon>Agaricomycetidae</taxon>
        <taxon>Agaricales</taxon>
        <taxon>Pluteineae</taxon>
        <taxon>Amanitaceae</taxon>
        <taxon>Amanita</taxon>
    </lineage>
</organism>
<dbReference type="InParanoid" id="A0A0C2T650"/>
<reference evidence="3 4" key="1">
    <citation type="submission" date="2014-04" db="EMBL/GenBank/DDBJ databases">
        <title>Evolutionary Origins and Diversification of the Mycorrhizal Mutualists.</title>
        <authorList>
            <consortium name="DOE Joint Genome Institute"/>
            <consortium name="Mycorrhizal Genomics Consortium"/>
            <person name="Kohler A."/>
            <person name="Kuo A."/>
            <person name="Nagy L.G."/>
            <person name="Floudas D."/>
            <person name="Copeland A."/>
            <person name="Barry K.W."/>
            <person name="Cichocki N."/>
            <person name="Veneault-Fourrey C."/>
            <person name="LaButti K."/>
            <person name="Lindquist E.A."/>
            <person name="Lipzen A."/>
            <person name="Lundell T."/>
            <person name="Morin E."/>
            <person name="Murat C."/>
            <person name="Riley R."/>
            <person name="Ohm R."/>
            <person name="Sun H."/>
            <person name="Tunlid A."/>
            <person name="Henrissat B."/>
            <person name="Grigoriev I.V."/>
            <person name="Hibbett D.S."/>
            <person name="Martin F."/>
        </authorList>
    </citation>
    <scope>NUCLEOTIDE SEQUENCE [LARGE SCALE GENOMIC DNA]</scope>
    <source>
        <strain evidence="3 4">Koide BX008</strain>
    </source>
</reference>
<accession>A0A0C2T650</accession>
<dbReference type="STRING" id="946122.A0A0C2T650"/>
<dbReference type="HOGENOM" id="CLU_013929_2_2_1"/>
<protein>
    <recommendedName>
        <fullName evidence="2">DDE-1 domain-containing protein</fullName>
    </recommendedName>
</protein>
<evidence type="ECO:0000256" key="1">
    <source>
        <dbReference type="SAM" id="MobiDB-lite"/>
    </source>
</evidence>
<evidence type="ECO:0000313" key="4">
    <source>
        <dbReference type="Proteomes" id="UP000054549"/>
    </source>
</evidence>
<dbReference type="InterPro" id="IPR004875">
    <property type="entry name" value="DDE_SF_endonuclease_dom"/>
</dbReference>
<feature type="non-terminal residue" evidence="3">
    <location>
        <position position="341"/>
    </location>
</feature>
<dbReference type="Proteomes" id="UP000054549">
    <property type="component" value="Unassembled WGS sequence"/>
</dbReference>
<feature type="domain" description="DDE-1" evidence="2">
    <location>
        <begin position="35"/>
        <end position="201"/>
    </location>
</feature>
<dbReference type="PANTHER" id="PTHR19303:SF74">
    <property type="entry name" value="POGO TRANSPOSABLE ELEMENT WITH KRAB DOMAIN"/>
    <property type="match status" value="1"/>
</dbReference>
<dbReference type="GO" id="GO:0003677">
    <property type="term" value="F:DNA binding"/>
    <property type="evidence" value="ECO:0007669"/>
    <property type="project" value="TreeGrafter"/>
</dbReference>
<gene>
    <name evidence="3" type="ORF">M378DRAFT_81767</name>
</gene>
<dbReference type="Gene3D" id="3.30.420.10">
    <property type="entry name" value="Ribonuclease H-like superfamily/Ribonuclease H"/>
    <property type="match status" value="1"/>
</dbReference>
<feature type="region of interest" description="Disordered" evidence="1">
    <location>
        <begin position="1"/>
        <end position="32"/>
    </location>
</feature>
<dbReference type="PANTHER" id="PTHR19303">
    <property type="entry name" value="TRANSPOSON"/>
    <property type="match status" value="1"/>
</dbReference>